<evidence type="ECO:0000256" key="7">
    <source>
        <dbReference type="ARBA" id="ARBA00023033"/>
    </source>
</evidence>
<evidence type="ECO:0000256" key="3">
    <source>
        <dbReference type="ARBA" id="ARBA00022575"/>
    </source>
</evidence>
<evidence type="ECO:0000256" key="6">
    <source>
        <dbReference type="ARBA" id="ARBA00023002"/>
    </source>
</evidence>
<evidence type="ECO:0000256" key="5">
    <source>
        <dbReference type="ARBA" id="ARBA00022643"/>
    </source>
</evidence>
<dbReference type="Proteomes" id="UP000316096">
    <property type="component" value="Unassembled WGS sequence"/>
</dbReference>
<accession>A0A543BT08</accession>
<gene>
    <name evidence="10" type="ORF">FB559_8477</name>
</gene>
<dbReference type="Gene3D" id="3.20.20.70">
    <property type="entry name" value="Aldolase class I"/>
    <property type="match status" value="1"/>
</dbReference>
<dbReference type="OrthoDB" id="9778912at2"/>
<comment type="cofactor">
    <cofactor evidence="1">
        <name>FMN</name>
        <dbReference type="ChEBI" id="CHEBI:58210"/>
    </cofactor>
</comment>
<reference evidence="10 11" key="1">
    <citation type="submission" date="2019-06" db="EMBL/GenBank/DDBJ databases">
        <title>Sequencing the genomes of 1000 actinobacteria strains.</title>
        <authorList>
            <person name="Klenk H.-P."/>
        </authorList>
    </citation>
    <scope>NUCLEOTIDE SEQUENCE [LARGE SCALE GENOMIC DNA]</scope>
    <source>
        <strain evidence="10 11">DSM 102200</strain>
    </source>
</reference>
<sequence length="343" mass="35050">MSSPLSGLGLTIPLIAAPMAGGPTTPALVTAAARAGGLGLLAGGYRTPQELAGHITAVRAQAVPFGVNLFAPNPVPVDAEAYRRYARSIQAEGDRYDLDLTGGDPVEDDDHWHDKIDLLLADPVALVGFTFGVPDPAVVAALRSAGTVVVQTVTSAEEARIAADAGADLLAVQASAAGGHSGTLTPERVPPPTPVADLVTEVRSAVSLPLIAAGGIATPADVAAVIRAGAMAAMVGTVLLRADESGTSAVHQAALADPDRDRTVVTRAFTGRPARALRNDFTDRYTGEAPAGYPALHHLTSPMRKAAAAAGDPERVNLWAGTGHRHATAEPADRILTRLAEAL</sequence>
<evidence type="ECO:0000313" key="11">
    <source>
        <dbReference type="Proteomes" id="UP000316096"/>
    </source>
</evidence>
<keyword evidence="10" id="KW-0223">Dioxygenase</keyword>
<dbReference type="CDD" id="cd04730">
    <property type="entry name" value="NPD_like"/>
    <property type="match status" value="1"/>
</dbReference>
<dbReference type="GO" id="GO:0016627">
    <property type="term" value="F:oxidoreductase activity, acting on the CH-CH group of donors"/>
    <property type="evidence" value="ECO:0007669"/>
    <property type="project" value="InterPro"/>
</dbReference>
<dbReference type="EMBL" id="VFOZ01000003">
    <property type="protein sequence ID" value="TQL87866.1"/>
    <property type="molecule type" value="Genomic_DNA"/>
</dbReference>
<keyword evidence="6" id="KW-0560">Oxidoreductase</keyword>
<name>A0A543BT08_9ACTN</name>
<dbReference type="SUPFAM" id="SSF51412">
    <property type="entry name" value="Inosine monophosphate dehydrogenase (IMPDH)"/>
    <property type="match status" value="1"/>
</dbReference>
<dbReference type="InterPro" id="IPR013785">
    <property type="entry name" value="Aldolase_TIM"/>
</dbReference>
<evidence type="ECO:0000256" key="1">
    <source>
        <dbReference type="ARBA" id="ARBA00001917"/>
    </source>
</evidence>
<evidence type="ECO:0000256" key="2">
    <source>
        <dbReference type="ARBA" id="ARBA00009881"/>
    </source>
</evidence>
<dbReference type="GO" id="GO:0006207">
    <property type="term" value="P:'de novo' pyrimidine nucleobase biosynthetic process"/>
    <property type="evidence" value="ECO:0007669"/>
    <property type="project" value="InterPro"/>
</dbReference>
<protein>
    <recommendedName>
        <fullName evidence="8">Propionate 3-nitronate monooxygenase</fullName>
    </recommendedName>
</protein>
<dbReference type="GO" id="GO:0051213">
    <property type="term" value="F:dioxygenase activity"/>
    <property type="evidence" value="ECO:0007669"/>
    <property type="project" value="UniProtKB-KW"/>
</dbReference>
<keyword evidence="5" id="KW-0288">FMN</keyword>
<dbReference type="PROSITE" id="PS00912">
    <property type="entry name" value="DHODEHASE_2"/>
    <property type="match status" value="1"/>
</dbReference>
<keyword evidence="11" id="KW-1185">Reference proteome</keyword>
<dbReference type="PANTHER" id="PTHR42747:SF3">
    <property type="entry name" value="NITRONATE MONOOXYGENASE-RELATED"/>
    <property type="match status" value="1"/>
</dbReference>
<keyword evidence="3" id="KW-0216">Detoxification</keyword>
<evidence type="ECO:0000256" key="8">
    <source>
        <dbReference type="ARBA" id="ARBA00031155"/>
    </source>
</evidence>
<evidence type="ECO:0000256" key="4">
    <source>
        <dbReference type="ARBA" id="ARBA00022630"/>
    </source>
</evidence>
<dbReference type="Pfam" id="PF03060">
    <property type="entry name" value="NMO"/>
    <property type="match status" value="1"/>
</dbReference>
<dbReference type="GO" id="GO:0009636">
    <property type="term" value="P:response to toxic substance"/>
    <property type="evidence" value="ECO:0007669"/>
    <property type="project" value="UniProtKB-KW"/>
</dbReference>
<organism evidence="10 11">
    <name type="scientific">Actinoallomurus bryophytorum</name>
    <dbReference type="NCBI Taxonomy" id="1490222"/>
    <lineage>
        <taxon>Bacteria</taxon>
        <taxon>Bacillati</taxon>
        <taxon>Actinomycetota</taxon>
        <taxon>Actinomycetes</taxon>
        <taxon>Streptosporangiales</taxon>
        <taxon>Thermomonosporaceae</taxon>
        <taxon>Actinoallomurus</taxon>
    </lineage>
</organism>
<evidence type="ECO:0000313" key="10">
    <source>
        <dbReference type="EMBL" id="TQL87866.1"/>
    </source>
</evidence>
<dbReference type="InterPro" id="IPR001295">
    <property type="entry name" value="Dihydroorotate_DH_CS"/>
</dbReference>
<dbReference type="AlphaFoldDB" id="A0A543BT08"/>
<comment type="similarity">
    <text evidence="2">Belongs to the nitronate monooxygenase family. NMO class I subfamily.</text>
</comment>
<evidence type="ECO:0000256" key="9">
    <source>
        <dbReference type="ARBA" id="ARBA00049401"/>
    </source>
</evidence>
<dbReference type="RefSeq" id="WP_141963476.1">
    <property type="nucleotide sequence ID" value="NZ_VFOZ01000003.1"/>
</dbReference>
<keyword evidence="7" id="KW-0503">Monooxygenase</keyword>
<dbReference type="PANTHER" id="PTHR42747">
    <property type="entry name" value="NITRONATE MONOOXYGENASE-RELATED"/>
    <property type="match status" value="1"/>
</dbReference>
<keyword evidence="4" id="KW-0285">Flavoprotein</keyword>
<comment type="caution">
    <text evidence="10">The sequence shown here is derived from an EMBL/GenBank/DDBJ whole genome shotgun (WGS) entry which is preliminary data.</text>
</comment>
<comment type="catalytic activity">
    <reaction evidence="9">
        <text>3 propionate 3-nitronate + 3 O2 + H2O = 3 3-oxopropanoate + 2 nitrate + nitrite + H2O2 + 3 H(+)</text>
        <dbReference type="Rhea" id="RHEA:57332"/>
        <dbReference type="ChEBI" id="CHEBI:15377"/>
        <dbReference type="ChEBI" id="CHEBI:15378"/>
        <dbReference type="ChEBI" id="CHEBI:15379"/>
        <dbReference type="ChEBI" id="CHEBI:16240"/>
        <dbReference type="ChEBI" id="CHEBI:16301"/>
        <dbReference type="ChEBI" id="CHEBI:17632"/>
        <dbReference type="ChEBI" id="CHEBI:33190"/>
        <dbReference type="ChEBI" id="CHEBI:136067"/>
    </reaction>
</comment>
<dbReference type="GO" id="GO:0018580">
    <property type="term" value="F:nitronate monooxygenase activity"/>
    <property type="evidence" value="ECO:0007669"/>
    <property type="project" value="InterPro"/>
</dbReference>
<proteinExistence type="inferred from homology"/>
<dbReference type="InterPro" id="IPR004136">
    <property type="entry name" value="NMO"/>
</dbReference>